<dbReference type="GO" id="GO:0004843">
    <property type="term" value="F:cysteine-type deubiquitinase activity"/>
    <property type="evidence" value="ECO:0007669"/>
    <property type="project" value="InterPro"/>
</dbReference>
<accession>A0AAW1SXQ1</accession>
<feature type="compositionally biased region" description="Basic and acidic residues" evidence="1">
    <location>
        <begin position="468"/>
        <end position="477"/>
    </location>
</feature>
<dbReference type="InterPro" id="IPR038765">
    <property type="entry name" value="Papain-like_cys_pep_sf"/>
</dbReference>
<dbReference type="InterPro" id="IPR001394">
    <property type="entry name" value="Peptidase_C19_UCH"/>
</dbReference>
<evidence type="ECO:0000313" key="3">
    <source>
        <dbReference type="EMBL" id="KAK9861104.1"/>
    </source>
</evidence>
<dbReference type="PROSITE" id="PS50235">
    <property type="entry name" value="USP_3"/>
    <property type="match status" value="1"/>
</dbReference>
<reference evidence="3 4" key="1">
    <citation type="journal article" date="2024" name="Nat. Commun.">
        <title>Phylogenomics reveals the evolutionary origins of lichenization in chlorophyte algae.</title>
        <authorList>
            <person name="Puginier C."/>
            <person name="Libourel C."/>
            <person name="Otte J."/>
            <person name="Skaloud P."/>
            <person name="Haon M."/>
            <person name="Grisel S."/>
            <person name="Petersen M."/>
            <person name="Berrin J.G."/>
            <person name="Delaux P.M."/>
            <person name="Dal Grande F."/>
            <person name="Keller J."/>
        </authorList>
    </citation>
    <scope>NUCLEOTIDE SEQUENCE [LARGE SCALE GENOMIC DNA]</scope>
    <source>
        <strain evidence="3 4">SAG 2523</strain>
    </source>
</reference>
<dbReference type="GO" id="GO:0016579">
    <property type="term" value="P:protein deubiquitination"/>
    <property type="evidence" value="ECO:0007669"/>
    <property type="project" value="InterPro"/>
</dbReference>
<dbReference type="PANTHER" id="PTHR21646">
    <property type="entry name" value="UBIQUITIN CARBOXYL-TERMINAL HYDROLASE"/>
    <property type="match status" value="1"/>
</dbReference>
<evidence type="ECO:0000259" key="2">
    <source>
        <dbReference type="PROSITE" id="PS50235"/>
    </source>
</evidence>
<dbReference type="Gene3D" id="3.90.70.10">
    <property type="entry name" value="Cysteine proteinases"/>
    <property type="match status" value="1"/>
</dbReference>
<evidence type="ECO:0000256" key="1">
    <source>
        <dbReference type="SAM" id="MobiDB-lite"/>
    </source>
</evidence>
<evidence type="ECO:0000313" key="4">
    <source>
        <dbReference type="Proteomes" id="UP001485043"/>
    </source>
</evidence>
<organism evidence="3 4">
    <name type="scientific">Apatococcus fuscideae</name>
    <dbReference type="NCBI Taxonomy" id="2026836"/>
    <lineage>
        <taxon>Eukaryota</taxon>
        <taxon>Viridiplantae</taxon>
        <taxon>Chlorophyta</taxon>
        <taxon>core chlorophytes</taxon>
        <taxon>Trebouxiophyceae</taxon>
        <taxon>Chlorellales</taxon>
        <taxon>Chlorellaceae</taxon>
        <taxon>Apatococcus</taxon>
    </lineage>
</organism>
<protein>
    <recommendedName>
        <fullName evidence="2">USP domain-containing protein</fullName>
    </recommendedName>
</protein>
<sequence length="633" mass="65723">MSRERRFVKSWCSRDGIRALQVLSAAPPLQQHYQPGVLQVHGSVTAALMEVVQGVAAQDGEKGGAFNPKQLLTAICKVAPRFKGRQQQDSHELLVELLDALEAEEKAALKRKGAASPKPAGEDASEKAPQTYVEQVFGGQLASTVACRCCHHSSRTLESFLDLSLPIPATRSSVSSPGLHEPVVPARADAKSQAKAEKKAQKQAALAAAEAEDEAAASKKAGAKKGKAAAKEEQKKAKEDRRKQRQRKVSAEMGDAEVGPSEEQLQSVRDGVTEDESEQPEDTATGGMKGAAAEMTAHWSDALSAEQAEPADASSGAAEASQNAVQAWLEHTPSAPGELPPELTTAYEEIDGLEAPEASAQDVSDAESGPEVPKAAAKVSEFMHRISEQNGAEASEGAAGPSDAAAPAAASAAAGPIGEEELEMGDLGGLFDENGVEAGGAASWPKPEEDEWEADASDFWLPASPKGTSDDAGKPEGAEPPQPQEAPEPTPAAEETSGSGRITLQSCLAAFFAEEIVQWECPEAAKAVAAAAAASPKPAGSALKQSPSAASFTSEVSGAVCRTVGVPGSPEFSICTPAASSSMRRSVSFCGGEPKVKFIPGSAEQRGTDFRQALQGAAYFCRHVFAVAPAFIL</sequence>
<dbReference type="InterPro" id="IPR050185">
    <property type="entry name" value="Ub_carboxyl-term_hydrolase"/>
</dbReference>
<keyword evidence="4" id="KW-1185">Reference proteome</keyword>
<feature type="domain" description="USP" evidence="2">
    <location>
        <begin position="5"/>
        <end position="356"/>
    </location>
</feature>
<dbReference type="Proteomes" id="UP001485043">
    <property type="component" value="Unassembled WGS sequence"/>
</dbReference>
<gene>
    <name evidence="3" type="ORF">WJX84_010802</name>
</gene>
<dbReference type="Pfam" id="PF00443">
    <property type="entry name" value="UCH"/>
    <property type="match status" value="1"/>
</dbReference>
<comment type="caution">
    <text evidence="3">The sequence shown here is derived from an EMBL/GenBank/DDBJ whole genome shotgun (WGS) entry which is preliminary data.</text>
</comment>
<feature type="compositionally biased region" description="Low complexity" evidence="1">
    <location>
        <begin position="391"/>
        <end position="417"/>
    </location>
</feature>
<dbReference type="AlphaFoldDB" id="A0AAW1SXQ1"/>
<feature type="compositionally biased region" description="Basic and acidic residues" evidence="1">
    <location>
        <begin position="229"/>
        <end position="242"/>
    </location>
</feature>
<feature type="compositionally biased region" description="Pro residues" evidence="1">
    <location>
        <begin position="478"/>
        <end position="490"/>
    </location>
</feature>
<dbReference type="EMBL" id="JALJOV010000814">
    <property type="protein sequence ID" value="KAK9861104.1"/>
    <property type="molecule type" value="Genomic_DNA"/>
</dbReference>
<name>A0AAW1SXQ1_9CHLO</name>
<feature type="compositionally biased region" description="Basic and acidic residues" evidence="1">
    <location>
        <begin position="188"/>
        <end position="200"/>
    </location>
</feature>
<dbReference type="SUPFAM" id="SSF54001">
    <property type="entry name" value="Cysteine proteinases"/>
    <property type="match status" value="1"/>
</dbReference>
<feature type="region of interest" description="Disordered" evidence="1">
    <location>
        <begin position="171"/>
        <end position="205"/>
    </location>
</feature>
<dbReference type="InterPro" id="IPR028889">
    <property type="entry name" value="USP"/>
</dbReference>
<proteinExistence type="predicted"/>
<feature type="region of interest" description="Disordered" evidence="1">
    <location>
        <begin position="217"/>
        <end position="499"/>
    </location>
</feature>
<feature type="region of interest" description="Disordered" evidence="1">
    <location>
        <begin position="109"/>
        <end position="129"/>
    </location>
</feature>